<sequence>SSPDTTTPSRVSDSSFEFLMTELLRYVERSTPPKGDSPEEAIFAKEMAAAKMERMGYSVGFRLCERLSQNRVFSAGGKDPAAVAAAAQLEAVKFLCKEVWIEVFRKQIDKLQTNHRGVFVLKDMELRWLTRLPANRENSRVTAIQMLAFPCGIVRGALANLGIPAVVSCDFLADNQNMAACSFNVKIK</sequence>
<dbReference type="OrthoDB" id="941624at2759"/>
<feature type="non-terminal residue" evidence="2">
    <location>
        <position position="188"/>
    </location>
</feature>
<reference evidence="2 3" key="1">
    <citation type="submission" date="2016-09" db="EMBL/GenBank/DDBJ databases">
        <title>Extensive genetic diversity and differential bi-allelic expression allows diatom success in the polar Southern Ocean.</title>
        <authorList>
            <consortium name="DOE Joint Genome Institute"/>
            <person name="Mock T."/>
            <person name="Otillar R.P."/>
            <person name="Strauss J."/>
            <person name="Dupont C."/>
            <person name="Frickenhaus S."/>
            <person name="Maumus F."/>
            <person name="Mcmullan M."/>
            <person name="Sanges R."/>
            <person name="Schmutz J."/>
            <person name="Toseland A."/>
            <person name="Valas R."/>
            <person name="Veluchamy A."/>
            <person name="Ward B.J."/>
            <person name="Allen A."/>
            <person name="Barry K."/>
            <person name="Falciatore A."/>
            <person name="Ferrante M."/>
            <person name="Fortunato A.E."/>
            <person name="Gloeckner G."/>
            <person name="Gruber A."/>
            <person name="Hipkin R."/>
            <person name="Janech M."/>
            <person name="Kroth P."/>
            <person name="Leese F."/>
            <person name="Lindquist E."/>
            <person name="Lyon B.R."/>
            <person name="Martin J."/>
            <person name="Mayer C."/>
            <person name="Parker M."/>
            <person name="Quesneville H."/>
            <person name="Raymond J."/>
            <person name="Uhlig C."/>
            <person name="Valentin K.U."/>
            <person name="Worden A.Z."/>
            <person name="Armbrust E.V."/>
            <person name="Bowler C."/>
            <person name="Green B."/>
            <person name="Moulton V."/>
            <person name="Van Oosterhout C."/>
            <person name="Grigoriev I."/>
        </authorList>
    </citation>
    <scope>NUCLEOTIDE SEQUENCE [LARGE SCALE GENOMIC DNA]</scope>
    <source>
        <strain evidence="2 3">CCMP1102</strain>
    </source>
</reference>
<dbReference type="GO" id="GO:0005801">
    <property type="term" value="C:cis-Golgi network"/>
    <property type="evidence" value="ECO:0007669"/>
    <property type="project" value="TreeGrafter"/>
</dbReference>
<name>A0A1E7FNL1_9STRA</name>
<dbReference type="AlphaFoldDB" id="A0A1E7FNL1"/>
<gene>
    <name evidence="2" type="ORF">FRACYDRAFT_143252</name>
</gene>
<dbReference type="PANTHER" id="PTHR12817">
    <property type="entry name" value="TRAFFICKING PROTEIN PARTICLE COMPLEX SUBUNIT 6B"/>
    <property type="match status" value="1"/>
</dbReference>
<dbReference type="SUPFAM" id="SSF111126">
    <property type="entry name" value="Ligand-binding domain in the NO signalling and Golgi transport"/>
    <property type="match status" value="1"/>
</dbReference>
<dbReference type="Pfam" id="PF04051">
    <property type="entry name" value="TRAPP"/>
    <property type="match status" value="1"/>
</dbReference>
<dbReference type="InParanoid" id="A0A1E7FNL1"/>
<dbReference type="InterPro" id="IPR024096">
    <property type="entry name" value="NO_sig/Golgi_transp_ligand-bd"/>
</dbReference>
<dbReference type="GO" id="GO:0030008">
    <property type="term" value="C:TRAPP complex"/>
    <property type="evidence" value="ECO:0007669"/>
    <property type="project" value="TreeGrafter"/>
</dbReference>
<dbReference type="KEGG" id="fcy:FRACYDRAFT_143252"/>
<organism evidence="2 3">
    <name type="scientific">Fragilariopsis cylindrus CCMP1102</name>
    <dbReference type="NCBI Taxonomy" id="635003"/>
    <lineage>
        <taxon>Eukaryota</taxon>
        <taxon>Sar</taxon>
        <taxon>Stramenopiles</taxon>
        <taxon>Ochrophyta</taxon>
        <taxon>Bacillariophyta</taxon>
        <taxon>Bacillariophyceae</taxon>
        <taxon>Bacillariophycidae</taxon>
        <taxon>Bacillariales</taxon>
        <taxon>Bacillariaceae</taxon>
        <taxon>Fragilariopsis</taxon>
    </lineage>
</organism>
<comment type="similarity">
    <text evidence="1">Belongs to the TRAPP small subunits family. BET3 subfamily.</text>
</comment>
<dbReference type="Gene3D" id="3.30.1380.20">
    <property type="entry name" value="Trafficking protein particle complex subunit 3"/>
    <property type="match status" value="1"/>
</dbReference>
<dbReference type="Proteomes" id="UP000095751">
    <property type="component" value="Unassembled WGS sequence"/>
</dbReference>
<dbReference type="InterPro" id="IPR007194">
    <property type="entry name" value="TRAPP_component"/>
</dbReference>
<dbReference type="EMBL" id="KV784355">
    <property type="protein sequence ID" value="OEU19748.1"/>
    <property type="molecule type" value="Genomic_DNA"/>
</dbReference>
<feature type="non-terminal residue" evidence="2">
    <location>
        <position position="1"/>
    </location>
</feature>
<dbReference type="GO" id="GO:0005802">
    <property type="term" value="C:trans-Golgi network"/>
    <property type="evidence" value="ECO:0007669"/>
    <property type="project" value="TreeGrafter"/>
</dbReference>
<evidence type="ECO:0000313" key="3">
    <source>
        <dbReference type="Proteomes" id="UP000095751"/>
    </source>
</evidence>
<dbReference type="CDD" id="cd14944">
    <property type="entry name" value="TRAPPC6A_Trs33"/>
    <property type="match status" value="1"/>
</dbReference>
<protein>
    <submittedName>
        <fullName evidence="2">Transport protein particle component</fullName>
    </submittedName>
</protein>
<evidence type="ECO:0000256" key="1">
    <source>
        <dbReference type="ARBA" id="ARBA00006218"/>
    </source>
</evidence>
<keyword evidence="3" id="KW-1185">Reference proteome</keyword>
<evidence type="ECO:0000313" key="2">
    <source>
        <dbReference type="EMBL" id="OEU19748.1"/>
    </source>
</evidence>
<dbReference type="PANTHER" id="PTHR12817:SF0">
    <property type="entry name" value="GEO08327P1"/>
    <property type="match status" value="1"/>
</dbReference>
<proteinExistence type="inferred from homology"/>
<accession>A0A1E7FNL1</accession>
<dbReference type="GO" id="GO:0006888">
    <property type="term" value="P:endoplasmic reticulum to Golgi vesicle-mediated transport"/>
    <property type="evidence" value="ECO:0007669"/>
    <property type="project" value="TreeGrafter"/>
</dbReference>
<dbReference type="InterPro" id="IPR037992">
    <property type="entry name" value="TRAPPC6/Trs33"/>
</dbReference>